<dbReference type="OrthoDB" id="9793244at2"/>
<keyword evidence="3" id="KW-1185">Reference proteome</keyword>
<gene>
    <name evidence="2" type="ORF">SAMN04489866_106123</name>
</gene>
<dbReference type="Proteomes" id="UP000198995">
    <property type="component" value="Unassembled WGS sequence"/>
</dbReference>
<dbReference type="InterPro" id="IPR026038">
    <property type="entry name" value="Put_PGPase"/>
</dbReference>
<dbReference type="InterPro" id="IPR007686">
    <property type="entry name" value="YutG/PgpA"/>
</dbReference>
<proteinExistence type="predicted"/>
<evidence type="ECO:0000259" key="1">
    <source>
        <dbReference type="Pfam" id="PF04608"/>
    </source>
</evidence>
<dbReference type="EMBL" id="FNAF01000006">
    <property type="protein sequence ID" value="SDD76212.1"/>
    <property type="molecule type" value="Genomic_DNA"/>
</dbReference>
<dbReference type="RefSeq" id="WP_091791895.1">
    <property type="nucleotide sequence ID" value="NZ_FNAF01000006.1"/>
</dbReference>
<dbReference type="Pfam" id="PF04608">
    <property type="entry name" value="PgpA"/>
    <property type="match status" value="1"/>
</dbReference>
<accession>A0A1G6XDT2</accession>
<dbReference type="GO" id="GO:0006629">
    <property type="term" value="P:lipid metabolic process"/>
    <property type="evidence" value="ECO:0007669"/>
    <property type="project" value="InterPro"/>
</dbReference>
<evidence type="ECO:0000313" key="3">
    <source>
        <dbReference type="Proteomes" id="UP000198995"/>
    </source>
</evidence>
<organism evidence="2 3">
    <name type="scientific">Peptococcus niger</name>
    <dbReference type="NCBI Taxonomy" id="2741"/>
    <lineage>
        <taxon>Bacteria</taxon>
        <taxon>Bacillati</taxon>
        <taxon>Bacillota</taxon>
        <taxon>Clostridia</taxon>
        <taxon>Eubacteriales</taxon>
        <taxon>Peptococcaceae</taxon>
        <taxon>Peptococcus</taxon>
    </lineage>
</organism>
<dbReference type="InterPro" id="IPR036681">
    <property type="entry name" value="PgpA-like_sf"/>
</dbReference>
<feature type="domain" description="YutG/PgpA" evidence="1">
    <location>
        <begin position="35"/>
        <end position="157"/>
    </location>
</feature>
<dbReference type="STRING" id="2741.SAMN04489866_106123"/>
<dbReference type="GO" id="GO:0008962">
    <property type="term" value="F:phosphatidylglycerophosphatase activity"/>
    <property type="evidence" value="ECO:0007669"/>
    <property type="project" value="InterPro"/>
</dbReference>
<protein>
    <submittedName>
        <fullName evidence="2">Phosphatidylglycerophosphatase A</fullName>
    </submittedName>
</protein>
<dbReference type="PIRSF" id="PIRSF019587">
    <property type="entry name" value="PGPase"/>
    <property type="match status" value="1"/>
</dbReference>
<dbReference type="SUPFAM" id="SSF101307">
    <property type="entry name" value="YutG-like"/>
    <property type="match status" value="1"/>
</dbReference>
<name>A0A1G6XDT2_PEPNI</name>
<evidence type="ECO:0000313" key="2">
    <source>
        <dbReference type="EMBL" id="SDD76212.1"/>
    </source>
</evidence>
<sequence>MSQDQTDLRRAAVQQLEGRGIDLEAIADLVLDLQKKYIPALTLADCVKAVNAVLDKQDVQYAVLTGLFLDECCEQGKMPAGLQEAMVSDAGLFGIDEALAMSIANIYGTIGITNFGYLDKMKPGIIGQLDQHPQAVHTFSDDLVGAIAAAAAARLAHQIK</sequence>
<dbReference type="CDD" id="cd06971">
    <property type="entry name" value="PgpA"/>
    <property type="match status" value="1"/>
</dbReference>
<dbReference type="Gene3D" id="1.10.3760.10">
    <property type="entry name" value="PgpA-like"/>
    <property type="match status" value="1"/>
</dbReference>
<dbReference type="AlphaFoldDB" id="A0A1G6XDT2"/>
<reference evidence="2 3" key="1">
    <citation type="submission" date="2016-10" db="EMBL/GenBank/DDBJ databases">
        <authorList>
            <person name="de Groot N.N."/>
        </authorList>
    </citation>
    <scope>NUCLEOTIDE SEQUENCE [LARGE SCALE GENOMIC DNA]</scope>
    <source>
        <strain evidence="2 3">DSM 20475</strain>
    </source>
</reference>